<evidence type="ECO:0000313" key="3">
    <source>
        <dbReference type="Proteomes" id="UP001458415"/>
    </source>
</evidence>
<name>A0ABV1W9D2_9ACTN</name>
<dbReference type="SUPFAM" id="SSF50090">
    <property type="entry name" value="Electron transport accessory proteins"/>
    <property type="match status" value="1"/>
</dbReference>
<evidence type="ECO:0000259" key="1">
    <source>
        <dbReference type="Pfam" id="PF02211"/>
    </source>
</evidence>
<dbReference type="InterPro" id="IPR008990">
    <property type="entry name" value="Elect_transpt_acc-like_dom_sf"/>
</dbReference>
<dbReference type="Pfam" id="PF02211">
    <property type="entry name" value="NHase_beta_C"/>
    <property type="match status" value="1"/>
</dbReference>
<keyword evidence="3" id="KW-1185">Reference proteome</keyword>
<reference evidence="2 3" key="1">
    <citation type="submission" date="2024-06" db="EMBL/GenBank/DDBJ databases">
        <title>The Natural Products Discovery Center: Release of the First 8490 Sequenced Strains for Exploring Actinobacteria Biosynthetic Diversity.</title>
        <authorList>
            <person name="Kalkreuter E."/>
            <person name="Kautsar S.A."/>
            <person name="Yang D."/>
            <person name="Bader C.D."/>
            <person name="Teijaro C.N."/>
            <person name="Fluegel L."/>
            <person name="Davis C.M."/>
            <person name="Simpson J.R."/>
            <person name="Lauterbach L."/>
            <person name="Steele A.D."/>
            <person name="Gui C."/>
            <person name="Meng S."/>
            <person name="Li G."/>
            <person name="Viehrig K."/>
            <person name="Ye F."/>
            <person name="Su P."/>
            <person name="Kiefer A.F."/>
            <person name="Nichols A."/>
            <person name="Cepeda A.J."/>
            <person name="Yan W."/>
            <person name="Fan B."/>
            <person name="Jiang Y."/>
            <person name="Adhikari A."/>
            <person name="Zheng C.-J."/>
            <person name="Schuster L."/>
            <person name="Cowan T.M."/>
            <person name="Smanski M.J."/>
            <person name="Chevrette M.G."/>
            <person name="De Carvalho L.P.S."/>
            <person name="Shen B."/>
        </authorList>
    </citation>
    <scope>NUCLEOTIDE SEQUENCE [LARGE SCALE GENOMIC DNA]</scope>
    <source>
        <strain evidence="2 3">NPDC000634</strain>
    </source>
</reference>
<feature type="domain" description="Nitrile hydratase beta subunit" evidence="1">
    <location>
        <begin position="12"/>
        <end position="104"/>
    </location>
</feature>
<dbReference type="GO" id="GO:0018822">
    <property type="term" value="F:nitrile hydratase activity"/>
    <property type="evidence" value="ECO:0007669"/>
    <property type="project" value="UniProtKB-EC"/>
</dbReference>
<dbReference type="InterPro" id="IPR024690">
    <property type="entry name" value="CN_hydtase_beta_dom_C"/>
</dbReference>
<dbReference type="EMBL" id="JBEPCU010000631">
    <property type="protein sequence ID" value="MER6980819.1"/>
    <property type="molecule type" value="Genomic_DNA"/>
</dbReference>
<keyword evidence="2" id="KW-0456">Lyase</keyword>
<dbReference type="EC" id="4.2.1.84" evidence="2"/>
<dbReference type="Proteomes" id="UP001458415">
    <property type="component" value="Unassembled WGS sequence"/>
</dbReference>
<gene>
    <name evidence="2" type="ORF">ABT317_28590</name>
</gene>
<organism evidence="2 3">
    <name type="scientific">Streptomyces carpinensis</name>
    <dbReference type="NCBI Taxonomy" id="66369"/>
    <lineage>
        <taxon>Bacteria</taxon>
        <taxon>Bacillati</taxon>
        <taxon>Actinomycetota</taxon>
        <taxon>Actinomycetes</taxon>
        <taxon>Kitasatosporales</taxon>
        <taxon>Streptomycetaceae</taxon>
        <taxon>Streptomyces</taxon>
    </lineage>
</organism>
<accession>A0ABV1W9D2</accession>
<evidence type="ECO:0000313" key="2">
    <source>
        <dbReference type="EMBL" id="MER6980819.1"/>
    </source>
</evidence>
<proteinExistence type="predicted"/>
<sequence>PHYAPTAEGSLRSLETAPAFGVGQRVRARAVSVPGHTRLPGYVRGRAGVVEIIQPAHVLPDTNAHFLGENPQYVYSVRFDSHELWGSDAESFTLTVEMYESYLESTA</sequence>
<protein>
    <submittedName>
        <fullName evidence="2">SH3-like domain-containing protein</fullName>
        <ecNumber evidence="2">4.2.1.84</ecNumber>
    </submittedName>
</protein>
<feature type="non-terminal residue" evidence="2">
    <location>
        <position position="1"/>
    </location>
</feature>
<comment type="caution">
    <text evidence="2">The sequence shown here is derived from an EMBL/GenBank/DDBJ whole genome shotgun (WGS) entry which is preliminary data.</text>
</comment>
<dbReference type="Gene3D" id="2.30.30.50">
    <property type="match status" value="1"/>
</dbReference>